<sequence>MKEPEKYKQPEEETTRLSEPTVAYNSMAYLELEAEKAELIRTIANIDSKEIIDKVKQKLHDVLGLDKNRETEPECKKYILANIKEAFYEQERVRTGESKSRPAEELLAELIREREGND</sequence>
<evidence type="ECO:0000313" key="1">
    <source>
        <dbReference type="EMBL" id="KAA5176144.1"/>
    </source>
</evidence>
<name>A0A642KV94_BACFG</name>
<accession>A0A642KV94</accession>
<proteinExistence type="predicted"/>
<organism evidence="1 2">
    <name type="scientific">Bacteroides fragilis</name>
    <dbReference type="NCBI Taxonomy" id="817"/>
    <lineage>
        <taxon>Bacteria</taxon>
        <taxon>Pseudomonadati</taxon>
        <taxon>Bacteroidota</taxon>
        <taxon>Bacteroidia</taxon>
        <taxon>Bacteroidales</taxon>
        <taxon>Bacteroidaceae</taxon>
        <taxon>Bacteroides</taxon>
    </lineage>
</organism>
<dbReference type="EMBL" id="VWAW01000004">
    <property type="protein sequence ID" value="KAA5176144.1"/>
    <property type="molecule type" value="Genomic_DNA"/>
</dbReference>
<protein>
    <submittedName>
        <fullName evidence="1">Uncharacterized protein</fullName>
    </submittedName>
</protein>
<dbReference type="AlphaFoldDB" id="A0A642KV94"/>
<dbReference type="Proteomes" id="UP000436803">
    <property type="component" value="Unassembled WGS sequence"/>
</dbReference>
<gene>
    <name evidence="1" type="ORF">F2Z29_06205</name>
</gene>
<comment type="caution">
    <text evidence="1">The sequence shown here is derived from an EMBL/GenBank/DDBJ whole genome shotgun (WGS) entry which is preliminary data.</text>
</comment>
<evidence type="ECO:0000313" key="2">
    <source>
        <dbReference type="Proteomes" id="UP000436803"/>
    </source>
</evidence>
<reference evidence="1 2" key="1">
    <citation type="journal article" date="2019" name="Nat. Med.">
        <title>A library of human gut bacterial isolates paired with longitudinal multiomics data enables mechanistic microbiome research.</title>
        <authorList>
            <person name="Poyet M."/>
            <person name="Groussin M."/>
            <person name="Gibbons S.M."/>
            <person name="Avila-Pacheco J."/>
            <person name="Jiang X."/>
            <person name="Kearney S.M."/>
            <person name="Perrotta A.R."/>
            <person name="Berdy B."/>
            <person name="Zhao S."/>
            <person name="Lieberman T.D."/>
            <person name="Swanson P.K."/>
            <person name="Smith M."/>
            <person name="Roesemann S."/>
            <person name="Alexander J.E."/>
            <person name="Rich S.A."/>
            <person name="Livny J."/>
            <person name="Vlamakis H."/>
            <person name="Clish C."/>
            <person name="Bullock K."/>
            <person name="Deik A."/>
            <person name="Scott J."/>
            <person name="Pierce K.A."/>
            <person name="Xavier R.J."/>
            <person name="Alm E.J."/>
        </authorList>
    </citation>
    <scope>NUCLEOTIDE SEQUENCE [LARGE SCALE GENOMIC DNA]</scope>
    <source>
        <strain evidence="1 2">BIOML-A7</strain>
    </source>
</reference>